<gene>
    <name evidence="2" type="ORF">CDL18_06600</name>
</gene>
<dbReference type="Gene3D" id="3.20.20.140">
    <property type="entry name" value="Metal-dependent hydrolases"/>
    <property type="match status" value="1"/>
</dbReference>
<dbReference type="RefSeq" id="WP_101879485.1">
    <property type="nucleotide sequence ID" value="NZ_NIHM01000007.1"/>
</dbReference>
<dbReference type="GO" id="GO:0004534">
    <property type="term" value="F:5'-3' RNA exonuclease activity"/>
    <property type="evidence" value="ECO:0007669"/>
    <property type="project" value="TreeGrafter"/>
</dbReference>
<dbReference type="NCBIfam" id="NF038032">
    <property type="entry name" value="CehA_McbA_metalo"/>
    <property type="match status" value="1"/>
</dbReference>
<dbReference type="EMBL" id="NIHM01000007">
    <property type="protein sequence ID" value="PLT55845.1"/>
    <property type="molecule type" value="Genomic_DNA"/>
</dbReference>
<evidence type="ECO:0000313" key="2">
    <source>
        <dbReference type="EMBL" id="PLT55845.1"/>
    </source>
</evidence>
<dbReference type="PANTHER" id="PTHR42924:SF3">
    <property type="entry name" value="POLYMERASE_HISTIDINOL PHOSPHATASE N-TERMINAL DOMAIN-CONTAINING PROTEIN"/>
    <property type="match status" value="1"/>
</dbReference>
<protein>
    <submittedName>
        <fullName evidence="2">Histidinol-phosphatase</fullName>
    </submittedName>
</protein>
<dbReference type="AlphaFoldDB" id="A0A2N5NJ03"/>
<dbReference type="InterPro" id="IPR003141">
    <property type="entry name" value="Pol/His_phosphatase_N"/>
</dbReference>
<dbReference type="Proteomes" id="UP000234849">
    <property type="component" value="Unassembled WGS sequence"/>
</dbReference>
<reference evidence="2 3" key="1">
    <citation type="journal article" date="2017" name="Genome Med.">
        <title>A novel Ruminococcus gnavus clade enriched in inflammatory bowel disease patients.</title>
        <authorList>
            <person name="Hall A.B."/>
            <person name="Yassour M."/>
            <person name="Sauk J."/>
            <person name="Garner A."/>
            <person name="Jiang X."/>
            <person name="Arthur T."/>
            <person name="Lagoudas G.K."/>
            <person name="Vatanen T."/>
            <person name="Fornelos N."/>
            <person name="Wilson R."/>
            <person name="Bertha M."/>
            <person name="Cohen M."/>
            <person name="Garber J."/>
            <person name="Khalili H."/>
            <person name="Gevers D."/>
            <person name="Ananthakrishnan A.N."/>
            <person name="Kugathasan S."/>
            <person name="Lander E.S."/>
            <person name="Blainey P."/>
            <person name="Vlamakis H."/>
            <person name="Xavier R.J."/>
            <person name="Huttenhower C."/>
        </authorList>
    </citation>
    <scope>NUCLEOTIDE SEQUENCE [LARGE SCALE GENOMIC DNA]</scope>
    <source>
        <strain evidence="2 3">RJX1118</strain>
    </source>
</reference>
<name>A0A2N5NJ03_MEDGN</name>
<dbReference type="GO" id="GO:0035312">
    <property type="term" value="F:5'-3' DNA exonuclease activity"/>
    <property type="evidence" value="ECO:0007669"/>
    <property type="project" value="TreeGrafter"/>
</dbReference>
<evidence type="ECO:0000313" key="3">
    <source>
        <dbReference type="Proteomes" id="UP000234849"/>
    </source>
</evidence>
<proteinExistence type="predicted"/>
<dbReference type="PANTHER" id="PTHR42924">
    <property type="entry name" value="EXONUCLEASE"/>
    <property type="match status" value="1"/>
</dbReference>
<evidence type="ECO:0000259" key="1">
    <source>
        <dbReference type="SMART" id="SM00481"/>
    </source>
</evidence>
<organism evidence="2 3">
    <name type="scientific">Mediterraneibacter gnavus</name>
    <name type="common">Ruminococcus gnavus</name>
    <dbReference type="NCBI Taxonomy" id="33038"/>
    <lineage>
        <taxon>Bacteria</taxon>
        <taxon>Bacillati</taxon>
        <taxon>Bacillota</taxon>
        <taxon>Clostridia</taxon>
        <taxon>Lachnospirales</taxon>
        <taxon>Lachnospiraceae</taxon>
        <taxon>Mediterraneibacter</taxon>
    </lineage>
</organism>
<accession>A0A2N5NJ03</accession>
<dbReference type="SMART" id="SM00481">
    <property type="entry name" value="POLIIIAc"/>
    <property type="match status" value="1"/>
</dbReference>
<dbReference type="SUPFAM" id="SSF89550">
    <property type="entry name" value="PHP domain-like"/>
    <property type="match status" value="1"/>
</dbReference>
<feature type="domain" description="Polymerase/histidinol phosphatase N-terminal" evidence="1">
    <location>
        <begin position="7"/>
        <end position="69"/>
    </location>
</feature>
<dbReference type="InterPro" id="IPR016195">
    <property type="entry name" value="Pol/histidinol_Pase-like"/>
</dbReference>
<sequence>MNQWYKGNIHSHTRNSDGMWSVAQAVESYYQKGYSFLCLTDHNLYTDYRKEFGKEDFLILPGVEAEAALFDCDGQVVCLHHMNGILGTEEMQKKASDGVYSHMEYIEPDKYYETWNGRESGEKLAQKLKRHGCIVTYNHPIWSRVKPEEFVENSKIDIVEIYNYNTVNESGTGYDVTYWDLMLRNGYRVNAVASDDNHNGGQFLDSFGGFIMVKAEKLTHDAICEAIMKGDYYSSSGPELYRWEIKNNRLEVESSPVKNINFIVGGAVGMGLTCFGNKGEKITRAEYPISGNEKYIRIECEDGRGRTAWTNPIYF</sequence>
<dbReference type="InterPro" id="IPR052018">
    <property type="entry name" value="PHP_domain"/>
</dbReference>
<comment type="caution">
    <text evidence="2">The sequence shown here is derived from an EMBL/GenBank/DDBJ whole genome shotgun (WGS) entry which is preliminary data.</text>
</comment>